<dbReference type="RefSeq" id="WP_176530538.1">
    <property type="nucleotide sequence ID" value="NZ_CP088022.1"/>
</dbReference>
<gene>
    <name evidence="3" type="ORF">HU230_13745</name>
</gene>
<feature type="transmembrane region" description="Helical" evidence="1">
    <location>
        <begin position="12"/>
        <end position="29"/>
    </location>
</feature>
<dbReference type="InterPro" id="IPR019533">
    <property type="entry name" value="Peptidase_S26"/>
</dbReference>
<evidence type="ECO:0000259" key="2">
    <source>
        <dbReference type="Pfam" id="PF10502"/>
    </source>
</evidence>
<keyword evidence="1" id="KW-1133">Transmembrane helix</keyword>
<evidence type="ECO:0000256" key="1">
    <source>
        <dbReference type="SAM" id="Phobius"/>
    </source>
</evidence>
<dbReference type="GO" id="GO:0004252">
    <property type="term" value="F:serine-type endopeptidase activity"/>
    <property type="evidence" value="ECO:0007669"/>
    <property type="project" value="InterPro"/>
</dbReference>
<dbReference type="EMBL" id="JABWSX010000001">
    <property type="protein sequence ID" value="NVL06772.1"/>
    <property type="molecule type" value="Genomic_DNA"/>
</dbReference>
<organism evidence="3">
    <name type="scientific">Bradyrhizobium quebecense</name>
    <dbReference type="NCBI Taxonomy" id="2748629"/>
    <lineage>
        <taxon>Bacteria</taxon>
        <taxon>Pseudomonadati</taxon>
        <taxon>Pseudomonadota</taxon>
        <taxon>Alphaproteobacteria</taxon>
        <taxon>Hyphomicrobiales</taxon>
        <taxon>Nitrobacteraceae</taxon>
        <taxon>Bradyrhizobium</taxon>
    </lineage>
</organism>
<proteinExistence type="predicted"/>
<dbReference type="Pfam" id="PF10502">
    <property type="entry name" value="Peptidase_S26"/>
    <property type="match status" value="1"/>
</dbReference>
<dbReference type="SUPFAM" id="SSF51306">
    <property type="entry name" value="LexA/Signal peptidase"/>
    <property type="match status" value="1"/>
</dbReference>
<dbReference type="InterPro" id="IPR036286">
    <property type="entry name" value="LexA/Signal_pep-like_sf"/>
</dbReference>
<dbReference type="Gene3D" id="2.10.109.10">
    <property type="entry name" value="Umud Fragment, subunit A"/>
    <property type="match status" value="1"/>
</dbReference>
<keyword evidence="1" id="KW-0812">Transmembrane</keyword>
<feature type="domain" description="Peptidase S26" evidence="2">
    <location>
        <begin position="14"/>
        <end position="173"/>
    </location>
</feature>
<comment type="caution">
    <text evidence="3">The sequence shown here is derived from an EMBL/GenBank/DDBJ whole genome shotgun (WGS) entry which is preliminary data.</text>
</comment>
<keyword evidence="1" id="KW-0472">Membrane</keyword>
<name>A0A973WL19_9BRAD</name>
<protein>
    <submittedName>
        <fullName evidence="3">S26 family signal peptidase</fullName>
    </submittedName>
</protein>
<dbReference type="GO" id="GO:0006465">
    <property type="term" value="P:signal peptide processing"/>
    <property type="evidence" value="ECO:0007669"/>
    <property type="project" value="InterPro"/>
</dbReference>
<dbReference type="AlphaFoldDB" id="A0A973WL19"/>
<accession>A0A973WL19</accession>
<evidence type="ECO:0000313" key="3">
    <source>
        <dbReference type="EMBL" id="NVL06772.1"/>
    </source>
</evidence>
<reference evidence="3" key="1">
    <citation type="submission" date="2020-06" db="EMBL/GenBank/DDBJ databases">
        <title>Whole Genome Sequence of Bradyrhizobium sp. Strain 66S1MB.</title>
        <authorList>
            <person name="Bromfield E."/>
            <person name="Cloutier S."/>
        </authorList>
    </citation>
    <scope>NUCLEOTIDE SEQUENCE</scope>
    <source>
        <strain evidence="3">66S1MB</strain>
    </source>
</reference>
<sequence length="179" mass="19857">MRIDRTRLRLQIAVLASVSAAVVAMFITSDIRAPLVIYNASGSAPLGFYYLENRLPKRGETAVIIPPPLIELMIVARGILPPSVPLVKQVTAIGGDEVCRSKEPISTIAINGQVLAEVFDKDREGRPLPAWEGCIRLVDGEFFLLQPHPYSFDSRYFGPVMRCDILGVARPLWTWNPDQ</sequence>